<dbReference type="GO" id="GO:0005506">
    <property type="term" value="F:iron ion binding"/>
    <property type="evidence" value="ECO:0007669"/>
    <property type="project" value="InterPro"/>
</dbReference>
<keyword evidence="5 13" id="KW-0812">Transmembrane</keyword>
<evidence type="ECO:0000256" key="12">
    <source>
        <dbReference type="SAM" id="MobiDB-lite"/>
    </source>
</evidence>
<dbReference type="SUPFAM" id="SSF48264">
    <property type="entry name" value="Cytochrome P450"/>
    <property type="match status" value="3"/>
</dbReference>
<keyword evidence="8" id="KW-0560">Oxidoreductase</keyword>
<dbReference type="Gene3D" id="1.10.630.10">
    <property type="entry name" value="Cytochrome P450"/>
    <property type="match status" value="1"/>
</dbReference>
<evidence type="ECO:0000256" key="13">
    <source>
        <dbReference type="SAM" id="Phobius"/>
    </source>
</evidence>
<dbReference type="PANTHER" id="PTHR46206">
    <property type="entry name" value="CYTOCHROME P450"/>
    <property type="match status" value="1"/>
</dbReference>
<keyword evidence="4" id="KW-0349">Heme</keyword>
<sequence length="547" mass="62271">MTNQYSALKPKFVATMEEEMNGAPTESAHNDGSSRILLWDTVKRFASRMNMLMMFGDDIANTPEFVDRGLKYIDEVTFVAEAAKNFPAFLVPFLRWLITGRNQNQKYILHAIASEINGYRTSDNPNGKTGSPAPAWSRARVTNSATQLYPARHEHHFCLVDDRHAHYDHPARPRHLHPSGIPPSPPSRTRQCTQRPEPGFYKTSFAGRIPGRVYAHTLFLINSYPLRPPGLFVFHDGYAVPKGEIVEFYQYSTMKDGEIYLDPERFDMERHRVTGRAATDMGREWPFRGNSKLACFQIPRYTCENAPLLDTFWQLNFFNRTGNRFLILSPLKYLVIPPKVLPSHLRAETLNREAVEDHVARRHGPHPLDHFDSMPPPEALAPVGREKVHLEILAGHLLGVDEVRTTFQGYEDIDADSLVTLPFLNAVINETLQITVNVKAIIPHKSPGAIIHGNYILQESGQDLNFERDARLYAMWKKPGMRVRVCLPVATLNQALRVYLGSFKVIFYATAALSGLGLVSLVFLDDIELKRKDLGNRRFEDNKKKFH</sequence>
<dbReference type="GO" id="GO:0016705">
    <property type="term" value="F:oxidoreductase activity, acting on paired donors, with incorporation or reduction of molecular oxygen"/>
    <property type="evidence" value="ECO:0007669"/>
    <property type="project" value="InterPro"/>
</dbReference>
<keyword evidence="9" id="KW-0408">Iron</keyword>
<dbReference type="EMBL" id="MU001501">
    <property type="protein sequence ID" value="KAF2444429.1"/>
    <property type="molecule type" value="Genomic_DNA"/>
</dbReference>
<evidence type="ECO:0000256" key="5">
    <source>
        <dbReference type="ARBA" id="ARBA00022692"/>
    </source>
</evidence>
<feature type="transmembrane region" description="Helical" evidence="13">
    <location>
        <begin position="505"/>
        <end position="524"/>
    </location>
</feature>
<dbReference type="GO" id="GO:0016020">
    <property type="term" value="C:membrane"/>
    <property type="evidence" value="ECO:0007669"/>
    <property type="project" value="UniProtKB-SubCell"/>
</dbReference>
<keyword evidence="10" id="KW-0503">Monooxygenase</keyword>
<dbReference type="GO" id="GO:0004497">
    <property type="term" value="F:monooxygenase activity"/>
    <property type="evidence" value="ECO:0007669"/>
    <property type="project" value="UniProtKB-KW"/>
</dbReference>
<comment type="caution">
    <text evidence="14">The sequence shown here is derived from an EMBL/GenBank/DDBJ whole genome shotgun (WGS) entry which is preliminary data.</text>
</comment>
<evidence type="ECO:0000313" key="14">
    <source>
        <dbReference type="EMBL" id="KAF2444429.1"/>
    </source>
</evidence>
<dbReference type="PANTHER" id="PTHR46206:SF5">
    <property type="entry name" value="P450, PUTATIVE (EUROFUNG)-RELATED"/>
    <property type="match status" value="1"/>
</dbReference>
<accession>A0A9P4PG35</accession>
<reference evidence="14" key="1">
    <citation type="journal article" date="2020" name="Stud. Mycol.">
        <title>101 Dothideomycetes genomes: a test case for predicting lifestyles and emergence of pathogens.</title>
        <authorList>
            <person name="Haridas S."/>
            <person name="Albert R."/>
            <person name="Binder M."/>
            <person name="Bloem J."/>
            <person name="Labutti K."/>
            <person name="Salamov A."/>
            <person name="Andreopoulos B."/>
            <person name="Baker S."/>
            <person name="Barry K."/>
            <person name="Bills G."/>
            <person name="Bluhm B."/>
            <person name="Cannon C."/>
            <person name="Castanera R."/>
            <person name="Culley D."/>
            <person name="Daum C."/>
            <person name="Ezra D."/>
            <person name="Gonzalez J."/>
            <person name="Henrissat B."/>
            <person name="Kuo A."/>
            <person name="Liang C."/>
            <person name="Lipzen A."/>
            <person name="Lutzoni F."/>
            <person name="Magnuson J."/>
            <person name="Mondo S."/>
            <person name="Nolan M."/>
            <person name="Ohm R."/>
            <person name="Pangilinan J."/>
            <person name="Park H.-J."/>
            <person name="Ramirez L."/>
            <person name="Alfaro M."/>
            <person name="Sun H."/>
            <person name="Tritt A."/>
            <person name="Yoshinaga Y."/>
            <person name="Zwiers L.-H."/>
            <person name="Turgeon B."/>
            <person name="Goodwin S."/>
            <person name="Spatafora J."/>
            <person name="Crous P."/>
            <person name="Grigoriev I."/>
        </authorList>
    </citation>
    <scope>NUCLEOTIDE SEQUENCE</scope>
    <source>
        <strain evidence="14">CBS 690.94</strain>
    </source>
</reference>
<dbReference type="GO" id="GO:0020037">
    <property type="term" value="F:heme binding"/>
    <property type="evidence" value="ECO:0007669"/>
    <property type="project" value="InterPro"/>
</dbReference>
<keyword evidence="15" id="KW-1185">Reference proteome</keyword>
<protein>
    <submittedName>
        <fullName evidence="14">Uncharacterized protein</fullName>
    </submittedName>
</protein>
<keyword evidence="11 13" id="KW-0472">Membrane</keyword>
<dbReference type="Proteomes" id="UP000799764">
    <property type="component" value="Unassembled WGS sequence"/>
</dbReference>
<comment type="similarity">
    <text evidence="3">Belongs to the cytochrome P450 family.</text>
</comment>
<evidence type="ECO:0000256" key="9">
    <source>
        <dbReference type="ARBA" id="ARBA00023004"/>
    </source>
</evidence>
<evidence type="ECO:0000256" key="4">
    <source>
        <dbReference type="ARBA" id="ARBA00022617"/>
    </source>
</evidence>
<evidence type="ECO:0000256" key="6">
    <source>
        <dbReference type="ARBA" id="ARBA00022723"/>
    </source>
</evidence>
<comment type="subcellular location">
    <subcellularLocation>
        <location evidence="2">Membrane</location>
    </subcellularLocation>
</comment>
<proteinExistence type="inferred from homology"/>
<evidence type="ECO:0000256" key="7">
    <source>
        <dbReference type="ARBA" id="ARBA00022989"/>
    </source>
</evidence>
<evidence type="ECO:0000313" key="15">
    <source>
        <dbReference type="Proteomes" id="UP000799764"/>
    </source>
</evidence>
<evidence type="ECO:0000256" key="8">
    <source>
        <dbReference type="ARBA" id="ARBA00023002"/>
    </source>
</evidence>
<evidence type="ECO:0000256" key="1">
    <source>
        <dbReference type="ARBA" id="ARBA00001971"/>
    </source>
</evidence>
<organism evidence="14 15">
    <name type="scientific">Karstenula rhodostoma CBS 690.94</name>
    <dbReference type="NCBI Taxonomy" id="1392251"/>
    <lineage>
        <taxon>Eukaryota</taxon>
        <taxon>Fungi</taxon>
        <taxon>Dikarya</taxon>
        <taxon>Ascomycota</taxon>
        <taxon>Pezizomycotina</taxon>
        <taxon>Dothideomycetes</taxon>
        <taxon>Pleosporomycetidae</taxon>
        <taxon>Pleosporales</taxon>
        <taxon>Massarineae</taxon>
        <taxon>Didymosphaeriaceae</taxon>
        <taxon>Karstenula</taxon>
    </lineage>
</organism>
<keyword evidence="7 13" id="KW-1133">Transmembrane helix</keyword>
<evidence type="ECO:0000256" key="11">
    <source>
        <dbReference type="ARBA" id="ARBA00023136"/>
    </source>
</evidence>
<dbReference type="AlphaFoldDB" id="A0A9P4PG35"/>
<name>A0A9P4PG35_9PLEO</name>
<evidence type="ECO:0000256" key="3">
    <source>
        <dbReference type="ARBA" id="ARBA00010617"/>
    </source>
</evidence>
<comment type="cofactor">
    <cofactor evidence="1">
        <name>heme</name>
        <dbReference type="ChEBI" id="CHEBI:30413"/>
    </cofactor>
</comment>
<dbReference type="OrthoDB" id="1470350at2759"/>
<evidence type="ECO:0000256" key="10">
    <source>
        <dbReference type="ARBA" id="ARBA00023033"/>
    </source>
</evidence>
<dbReference type="InterPro" id="IPR036396">
    <property type="entry name" value="Cyt_P450_sf"/>
</dbReference>
<evidence type="ECO:0000256" key="2">
    <source>
        <dbReference type="ARBA" id="ARBA00004370"/>
    </source>
</evidence>
<feature type="region of interest" description="Disordered" evidence="12">
    <location>
        <begin position="169"/>
        <end position="194"/>
    </location>
</feature>
<keyword evidence="6" id="KW-0479">Metal-binding</keyword>
<gene>
    <name evidence="14" type="ORF">P171DRAFT_485884</name>
</gene>